<name>A0ACC3NE37_9PEZI</name>
<dbReference type="EMBL" id="JAUTXU010000051">
    <property type="protein sequence ID" value="KAK3715175.1"/>
    <property type="molecule type" value="Genomic_DNA"/>
</dbReference>
<sequence length="908" mass="100998">MSQASQLSRYRPAVLAITGVAAACGIYVLYTTYSDRPAKSGLRRSGAIRGPRGDRQTRPTVEYSRPNNTAPLGSLIVRRGIRIPHYFNIATVGIPTIDELGVDIGPVDDPSVQHDINVAAAESILQAFYLPRSDVELNDLVELGFEDLSQVLAERDMNAIRATARTEIQGVFPTISWQQIEQAVENFVNSDLFLSDLSNSDDDRMYAETELVDGPDGAAPEPSQGLKGLLYHIAESEAKRKAYVHRGINCEGCGDSPIRGVRWHCLNCPNYDLCSTCEEVAIHPKDHVFVKIKIPLPVLSQPTKEYPLWYPGDPRKLHGSLSMGLKNQLQGETNFEATEIDAFYDQFTCLANVPWPNDPNGVGAAMDRRAFNKALTSERWAQRFRPNAIYDRTFAFYDTDSNGLIGFAEFIGGMAYLRGPRRFASLHRALQGFDLDGDGFVDRLDFIRLFRAKHEIQKLLISDMIEGRESEQTRAAMDTLRSSQPISSVFSQEEIPQGESRPPTGKVLDRYGDMQPMPGTKTILENHEALQPRGSLSHVRPPHQRLQRDLARAGDMLDGSMVEVDDQQQTAAQTNGVPSHQVNGELPIVSSQQPQNHSPEPQHGEDADDPLDQDLLWRIVDHGYHELLDPLFSAKETEHMKVVNTREERQKWKKEIEAAAGESIRREAQFKNELRSGAMVDPLIATAMGNISNWQAPRASRSTQSNLEESFSHDRASIPEMVPTDPETLARREAEIAEQPLEQLLDVTGYEAIYEDGNRNRTDGVDVEGSASPDSARLRGILESGSSGRQQPHTENGALAHTSAAGLDVTMPQNRPNALPQGMYTTQELSASSPPTSRDIHERNSEDSHPPPTALLEVYAELDEQDRELKLRGGVGRLSYEEVEELVNADSTKELRGLVISWLEWASF</sequence>
<reference evidence="1" key="1">
    <citation type="submission" date="2023-07" db="EMBL/GenBank/DDBJ databases">
        <title>Black Yeasts Isolated from many extreme environments.</title>
        <authorList>
            <person name="Coleine C."/>
            <person name="Stajich J.E."/>
            <person name="Selbmann L."/>
        </authorList>
    </citation>
    <scope>NUCLEOTIDE SEQUENCE</scope>
    <source>
        <strain evidence="1">CCFEE 5714</strain>
    </source>
</reference>
<gene>
    <name evidence="1" type="ORF">LTR37_007385</name>
</gene>
<organism evidence="1 2">
    <name type="scientific">Vermiconidia calcicola</name>
    <dbReference type="NCBI Taxonomy" id="1690605"/>
    <lineage>
        <taxon>Eukaryota</taxon>
        <taxon>Fungi</taxon>
        <taxon>Dikarya</taxon>
        <taxon>Ascomycota</taxon>
        <taxon>Pezizomycotina</taxon>
        <taxon>Dothideomycetes</taxon>
        <taxon>Dothideomycetidae</taxon>
        <taxon>Mycosphaerellales</taxon>
        <taxon>Extremaceae</taxon>
        <taxon>Vermiconidia</taxon>
    </lineage>
</organism>
<keyword evidence="2" id="KW-1185">Reference proteome</keyword>
<protein>
    <submittedName>
        <fullName evidence="1">Uncharacterized protein</fullName>
    </submittedName>
</protein>
<accession>A0ACC3NE37</accession>
<evidence type="ECO:0000313" key="1">
    <source>
        <dbReference type="EMBL" id="KAK3715175.1"/>
    </source>
</evidence>
<dbReference type="Proteomes" id="UP001281147">
    <property type="component" value="Unassembled WGS sequence"/>
</dbReference>
<evidence type="ECO:0000313" key="2">
    <source>
        <dbReference type="Proteomes" id="UP001281147"/>
    </source>
</evidence>
<proteinExistence type="predicted"/>
<comment type="caution">
    <text evidence="1">The sequence shown here is derived from an EMBL/GenBank/DDBJ whole genome shotgun (WGS) entry which is preliminary data.</text>
</comment>